<dbReference type="Pfam" id="PF25545">
    <property type="entry name" value="DUF7924"/>
    <property type="match status" value="1"/>
</dbReference>
<dbReference type="EMBL" id="CABFNP030000908">
    <property type="protein sequence ID" value="CAI6089115.1"/>
    <property type="molecule type" value="Genomic_DNA"/>
</dbReference>
<dbReference type="Proteomes" id="UP001160390">
    <property type="component" value="Unassembled WGS sequence"/>
</dbReference>
<evidence type="ECO:0000256" key="1">
    <source>
        <dbReference type="SAM" id="MobiDB-lite"/>
    </source>
</evidence>
<accession>A0AA35LUH8</accession>
<feature type="region of interest" description="Disordered" evidence="1">
    <location>
        <begin position="1"/>
        <end position="43"/>
    </location>
</feature>
<evidence type="ECO:0000313" key="3">
    <source>
        <dbReference type="EMBL" id="CAI6075982.1"/>
    </source>
</evidence>
<comment type="caution">
    <text evidence="3">The sequence shown here is derived from an EMBL/GenBank/DDBJ whole genome shotgun (WGS) entry which is preliminary data.</text>
</comment>
<dbReference type="PANTHER" id="PTHR42470">
    <property type="entry name" value="VAST DOMAIN-CONTAINING PROTEIN"/>
    <property type="match status" value="1"/>
</dbReference>
<feature type="domain" description="DUF7924" evidence="2">
    <location>
        <begin position="113"/>
        <end position="188"/>
    </location>
</feature>
<organism evidence="3 7">
    <name type="scientific">Clonostachys chloroleuca</name>
    <dbReference type="NCBI Taxonomy" id="1926264"/>
    <lineage>
        <taxon>Eukaryota</taxon>
        <taxon>Fungi</taxon>
        <taxon>Dikarya</taxon>
        <taxon>Ascomycota</taxon>
        <taxon>Pezizomycotina</taxon>
        <taxon>Sordariomycetes</taxon>
        <taxon>Hypocreomycetidae</taxon>
        <taxon>Hypocreales</taxon>
        <taxon>Bionectriaceae</taxon>
        <taxon>Clonostachys</taxon>
    </lineage>
</organism>
<dbReference type="PANTHER" id="PTHR42470:SF2">
    <property type="match status" value="1"/>
</dbReference>
<evidence type="ECO:0000313" key="4">
    <source>
        <dbReference type="EMBL" id="CAI6088949.1"/>
    </source>
</evidence>
<dbReference type="EMBL" id="CABFNP030000658">
    <property type="protein sequence ID" value="CAI6075982.1"/>
    <property type="molecule type" value="Genomic_DNA"/>
</dbReference>
<evidence type="ECO:0000313" key="7">
    <source>
        <dbReference type="Proteomes" id="UP001160390"/>
    </source>
</evidence>
<protein>
    <recommendedName>
        <fullName evidence="2">DUF7924 domain-containing protein</fullName>
    </recommendedName>
</protein>
<evidence type="ECO:0000259" key="2">
    <source>
        <dbReference type="Pfam" id="PF25545"/>
    </source>
</evidence>
<dbReference type="EMBL" id="CABFNP030000893">
    <property type="protein sequence ID" value="CAI6088949.1"/>
    <property type="molecule type" value="Genomic_DNA"/>
</dbReference>
<evidence type="ECO:0000313" key="6">
    <source>
        <dbReference type="EMBL" id="CAI6089115.1"/>
    </source>
</evidence>
<gene>
    <name evidence="3" type="ORF">CCHLO57077_00018829</name>
    <name evidence="5" type="ORF">CCHLO57077_00019607</name>
    <name evidence="6" type="ORF">CCHLO57077_00019827</name>
    <name evidence="4" type="ORF">CCHLO57077_00019855</name>
</gene>
<keyword evidence="7" id="KW-1185">Reference proteome</keyword>
<feature type="compositionally biased region" description="Basic residues" evidence="1">
    <location>
        <begin position="1"/>
        <end position="19"/>
    </location>
</feature>
<dbReference type="EMBL" id="CABFNP030000907">
    <property type="protein sequence ID" value="CAI6089111.1"/>
    <property type="molecule type" value="Genomic_DNA"/>
</dbReference>
<feature type="compositionally biased region" description="Basic and acidic residues" evidence="1">
    <location>
        <begin position="30"/>
        <end position="43"/>
    </location>
</feature>
<feature type="compositionally biased region" description="Polar residues" evidence="1">
    <location>
        <begin position="20"/>
        <end position="29"/>
    </location>
</feature>
<reference evidence="3" key="1">
    <citation type="submission" date="2023-01" db="EMBL/GenBank/DDBJ databases">
        <authorList>
            <person name="Piombo E."/>
        </authorList>
    </citation>
    <scope>NUCLEOTIDE SEQUENCE</scope>
</reference>
<name>A0AA35LUH8_9HYPO</name>
<dbReference type="InterPro" id="IPR057684">
    <property type="entry name" value="DUF7924"/>
</dbReference>
<evidence type="ECO:0000313" key="5">
    <source>
        <dbReference type="EMBL" id="CAI6089111.1"/>
    </source>
</evidence>
<sequence length="192" mass="21644">MEHLLARKKSLSSLGRKRSNSTTSTTPNDQKPREEKSAPYKDPRYKTLLATKGSFMDKNKQENIFYLDQCGAGNSKWICISRRPLKTDMPKCGGQERSKGLAGYHTIDCSFSRNSIYDSTGLKCLIESVNEGWNNSIPLTGTRPQPDYSVGFGREDFTNDQLAKLSPFLGDFIAGDRSFCMGTYYMYFSSHI</sequence>
<dbReference type="AlphaFoldDB" id="A0AA35LUH8"/>
<proteinExistence type="predicted"/>